<sequence length="261" mass="29299">MLNLRRNERLIDMMQYLLMHPHMRIPLAFFTQRYQTAKSTISEDLLLIKKTLQKGASGYLITIAGASGGACYIPMVTLAELQNNLPKIAQYLSTSQRIFNNRYIITNINYNNALLQYLSRIIATQYHQQNVDAILTVSGDGTNLAQCVATLLNVPCVIATPTLSEVSLGIANLHIPYDALQSGMHVLVIDTAIRSGRQLQRLLALLTATSTQCVGVTTLFDVLDVPTVFEQPYSALFTMTLTQHAHFDYQQYLLKYRHIFA</sequence>
<organism evidence="3 4">
    <name type="scientific">Candidatus Paralactobacillus gallistercoris</name>
    <dbReference type="NCBI Taxonomy" id="2838724"/>
    <lineage>
        <taxon>Bacteria</taxon>
        <taxon>Bacillati</taxon>
        <taxon>Bacillota</taxon>
        <taxon>Bacilli</taxon>
        <taxon>Lactobacillales</taxon>
        <taxon>Lactobacillaceae</taxon>
        <taxon>Lactobacillus</taxon>
    </lineage>
</organism>
<reference evidence="3" key="2">
    <citation type="submission" date="2021-04" db="EMBL/GenBank/DDBJ databases">
        <authorList>
            <person name="Gilroy R."/>
        </authorList>
    </citation>
    <scope>NUCLEOTIDE SEQUENCE</scope>
    <source>
        <strain evidence="3">F6-6636</strain>
    </source>
</reference>
<evidence type="ECO:0000313" key="3">
    <source>
        <dbReference type="EMBL" id="MBU3851558.1"/>
    </source>
</evidence>
<gene>
    <name evidence="3" type="ORF">H9901_02550</name>
</gene>
<dbReference type="Gene3D" id="1.10.10.10">
    <property type="entry name" value="Winged helix-like DNA-binding domain superfamily/Winged helix DNA-binding domain"/>
    <property type="match status" value="1"/>
</dbReference>
<dbReference type="EMBL" id="JAHLFS010000032">
    <property type="protein sequence ID" value="MBU3851558.1"/>
    <property type="molecule type" value="Genomic_DNA"/>
</dbReference>
<dbReference type="Proteomes" id="UP000777303">
    <property type="component" value="Unassembled WGS sequence"/>
</dbReference>
<dbReference type="InterPro" id="IPR036390">
    <property type="entry name" value="WH_DNA-bd_sf"/>
</dbReference>
<dbReference type="InterPro" id="IPR029057">
    <property type="entry name" value="PRTase-like"/>
</dbReference>
<dbReference type="Gene3D" id="3.40.50.2020">
    <property type="match status" value="1"/>
</dbReference>
<reference evidence="3" key="1">
    <citation type="journal article" date="2021" name="PeerJ">
        <title>Extensive microbial diversity within the chicken gut microbiome revealed by metagenomics and culture.</title>
        <authorList>
            <person name="Gilroy R."/>
            <person name="Ravi A."/>
            <person name="Getino M."/>
            <person name="Pursley I."/>
            <person name="Horton D.L."/>
            <person name="Alikhan N.F."/>
            <person name="Baker D."/>
            <person name="Gharbi K."/>
            <person name="Hall N."/>
            <person name="Watson M."/>
            <person name="Adriaenssens E.M."/>
            <person name="Foster-Nyarko E."/>
            <person name="Jarju S."/>
            <person name="Secka A."/>
            <person name="Antonio M."/>
            <person name="Oren A."/>
            <person name="Chaudhuri R.R."/>
            <person name="La Ragione R."/>
            <person name="Hildebrand F."/>
            <person name="Pallen M.J."/>
        </authorList>
    </citation>
    <scope>NUCLEOTIDE SEQUENCE</scope>
    <source>
        <strain evidence="3">F6-6636</strain>
    </source>
</reference>
<dbReference type="AlphaFoldDB" id="A0A948TJ21"/>
<dbReference type="Pfam" id="PF00156">
    <property type="entry name" value="Pribosyltran"/>
    <property type="match status" value="1"/>
</dbReference>
<dbReference type="InterPro" id="IPR015265">
    <property type="entry name" value="PuR_N"/>
</dbReference>
<dbReference type="GO" id="GO:0006355">
    <property type="term" value="P:regulation of DNA-templated transcription"/>
    <property type="evidence" value="ECO:0007669"/>
    <property type="project" value="InterPro"/>
</dbReference>
<comment type="caution">
    <text evidence="3">The sequence shown here is derived from an EMBL/GenBank/DDBJ whole genome shotgun (WGS) entry which is preliminary data.</text>
</comment>
<feature type="domain" description="Phosphoribosyltransferase" evidence="1">
    <location>
        <begin position="108"/>
        <end position="224"/>
    </location>
</feature>
<dbReference type="SUPFAM" id="SSF46785">
    <property type="entry name" value="Winged helix' DNA-binding domain"/>
    <property type="match status" value="1"/>
</dbReference>
<dbReference type="PANTHER" id="PTHR43864:SF2">
    <property type="entry name" value="PUR OPERON REPRESSOR"/>
    <property type="match status" value="1"/>
</dbReference>
<dbReference type="InterPro" id="IPR000836">
    <property type="entry name" value="PRTase_dom"/>
</dbReference>
<protein>
    <recommendedName>
        <fullName evidence="5">Pur operon repressor</fullName>
    </recommendedName>
</protein>
<accession>A0A948TJ21</accession>
<evidence type="ECO:0000313" key="4">
    <source>
        <dbReference type="Proteomes" id="UP000777303"/>
    </source>
</evidence>
<evidence type="ECO:0000259" key="2">
    <source>
        <dbReference type="Pfam" id="PF09182"/>
    </source>
</evidence>
<dbReference type="InterPro" id="IPR050118">
    <property type="entry name" value="Pur/Pyrimidine_PRTase"/>
</dbReference>
<evidence type="ECO:0008006" key="5">
    <source>
        <dbReference type="Google" id="ProtNLM"/>
    </source>
</evidence>
<dbReference type="Pfam" id="PF09182">
    <property type="entry name" value="PuR_N"/>
    <property type="match status" value="1"/>
</dbReference>
<evidence type="ECO:0000259" key="1">
    <source>
        <dbReference type="Pfam" id="PF00156"/>
    </source>
</evidence>
<name>A0A948TJ21_9LACO</name>
<feature type="domain" description="Bacterial purine repressor N-terminal" evidence="2">
    <location>
        <begin position="5"/>
        <end position="74"/>
    </location>
</feature>
<dbReference type="PANTHER" id="PTHR43864">
    <property type="entry name" value="HYPOXANTHINE/GUANINE PHOSPHORIBOSYLTRANSFERASE"/>
    <property type="match status" value="1"/>
</dbReference>
<dbReference type="InterPro" id="IPR036388">
    <property type="entry name" value="WH-like_DNA-bd_sf"/>
</dbReference>
<proteinExistence type="predicted"/>
<dbReference type="SUPFAM" id="SSF53271">
    <property type="entry name" value="PRTase-like"/>
    <property type="match status" value="1"/>
</dbReference>
<dbReference type="GO" id="GO:0003677">
    <property type="term" value="F:DNA binding"/>
    <property type="evidence" value="ECO:0007669"/>
    <property type="project" value="InterPro"/>
</dbReference>
<dbReference type="CDD" id="cd06223">
    <property type="entry name" value="PRTases_typeI"/>
    <property type="match status" value="1"/>
</dbReference>